<evidence type="ECO:0000256" key="3">
    <source>
        <dbReference type="RuleBase" id="RU364030"/>
    </source>
</evidence>
<accession>A0A420YE23</accession>
<evidence type="ECO:0000256" key="1">
    <source>
        <dbReference type="ARBA" id="ARBA00006806"/>
    </source>
</evidence>
<dbReference type="InterPro" id="IPR036126">
    <property type="entry name" value="TBCA_sf"/>
</dbReference>
<dbReference type="GO" id="GO:0005829">
    <property type="term" value="C:cytosol"/>
    <property type="evidence" value="ECO:0007669"/>
    <property type="project" value="TreeGrafter"/>
</dbReference>
<protein>
    <recommendedName>
        <fullName evidence="3">Tubulin-specific chaperone A</fullName>
    </recommendedName>
</protein>
<organism evidence="4 5">
    <name type="scientific">Coniochaeta pulveracea</name>
    <dbReference type="NCBI Taxonomy" id="177199"/>
    <lineage>
        <taxon>Eukaryota</taxon>
        <taxon>Fungi</taxon>
        <taxon>Dikarya</taxon>
        <taxon>Ascomycota</taxon>
        <taxon>Pezizomycotina</taxon>
        <taxon>Sordariomycetes</taxon>
        <taxon>Sordariomycetidae</taxon>
        <taxon>Coniochaetales</taxon>
        <taxon>Coniochaetaceae</taxon>
        <taxon>Coniochaeta</taxon>
    </lineage>
</organism>
<evidence type="ECO:0000313" key="4">
    <source>
        <dbReference type="EMBL" id="RKU46151.1"/>
    </source>
</evidence>
<dbReference type="InterPro" id="IPR004226">
    <property type="entry name" value="TBCA"/>
</dbReference>
<dbReference type="STRING" id="177199.A0A420YE23"/>
<reference evidence="4 5" key="1">
    <citation type="submission" date="2018-08" db="EMBL/GenBank/DDBJ databases">
        <title>Draft genome of the lignicolous fungus Coniochaeta pulveracea.</title>
        <authorList>
            <person name="Borstlap C.J."/>
            <person name="De Witt R.N."/>
            <person name="Botha A."/>
            <person name="Volschenk H."/>
        </authorList>
    </citation>
    <scope>NUCLEOTIDE SEQUENCE [LARGE SCALE GENOMIC DNA]</scope>
    <source>
        <strain evidence="4 5">CAB683</strain>
    </source>
</reference>
<dbReference type="GO" id="GO:0007021">
    <property type="term" value="P:tubulin complex assembly"/>
    <property type="evidence" value="ECO:0007669"/>
    <property type="project" value="UniProtKB-UniRule"/>
</dbReference>
<dbReference type="Pfam" id="PF02970">
    <property type="entry name" value="TBCA"/>
    <property type="match status" value="1"/>
</dbReference>
<proteinExistence type="inferred from homology"/>
<dbReference type="PANTHER" id="PTHR21500:SF0">
    <property type="entry name" value="TUBULIN-SPECIFIC CHAPERONE A"/>
    <property type="match status" value="1"/>
</dbReference>
<comment type="similarity">
    <text evidence="1 3">Belongs to the TBCA family.</text>
</comment>
<comment type="subcellular location">
    <subcellularLocation>
        <location evidence="3">Cytoplasm</location>
        <location evidence="3">Cytoskeleton</location>
    </subcellularLocation>
</comment>
<dbReference type="Proteomes" id="UP000275385">
    <property type="component" value="Unassembled WGS sequence"/>
</dbReference>
<dbReference type="AlphaFoldDB" id="A0A420YE23"/>
<dbReference type="Gene3D" id="1.20.58.90">
    <property type="match status" value="1"/>
</dbReference>
<dbReference type="GO" id="GO:0048487">
    <property type="term" value="F:beta-tubulin binding"/>
    <property type="evidence" value="ECO:0007669"/>
    <property type="project" value="InterPro"/>
</dbReference>
<dbReference type="OrthoDB" id="296187at2759"/>
<name>A0A420YE23_9PEZI</name>
<evidence type="ECO:0000256" key="2">
    <source>
        <dbReference type="ARBA" id="ARBA00023186"/>
    </source>
</evidence>
<dbReference type="EMBL" id="QVQW01000016">
    <property type="protein sequence ID" value="RKU46151.1"/>
    <property type="molecule type" value="Genomic_DNA"/>
</dbReference>
<comment type="caution">
    <text evidence="4">The sequence shown here is derived from an EMBL/GenBank/DDBJ whole genome shotgun (WGS) entry which is preliminary data.</text>
</comment>
<keyword evidence="5" id="KW-1185">Reference proteome</keyword>
<keyword evidence="3" id="KW-0206">Cytoskeleton</keyword>
<keyword evidence="2 3" id="KW-0143">Chaperone</keyword>
<dbReference type="PANTHER" id="PTHR21500">
    <property type="entry name" value="TUBULIN-SPECIFIC CHAPERONE A"/>
    <property type="match status" value="1"/>
</dbReference>
<keyword evidence="3" id="KW-0963">Cytoplasm</keyword>
<dbReference type="GO" id="GO:0007023">
    <property type="term" value="P:post-chaperonin tubulin folding pathway"/>
    <property type="evidence" value="ECO:0007669"/>
    <property type="project" value="UniProtKB-UniRule"/>
</dbReference>
<evidence type="ECO:0000313" key="5">
    <source>
        <dbReference type="Proteomes" id="UP000275385"/>
    </source>
</evidence>
<sequence length="118" mass="13109">MPSPSSLTVATQAIERLVKEESYYHKELEGQKTRIAKLDQSIAAGTDDENAEYVLKQEKTAMAETEAVFTPLRKRITEAVGKLEEQIAISESEGADEKELARAREVLEKGRAVAEDEN</sequence>
<dbReference type="GO" id="GO:0005874">
    <property type="term" value="C:microtubule"/>
    <property type="evidence" value="ECO:0007669"/>
    <property type="project" value="UniProtKB-KW"/>
</dbReference>
<keyword evidence="3" id="KW-0493">Microtubule</keyword>
<gene>
    <name evidence="4" type="ORF">DL546_007751</name>
</gene>
<comment type="subunit">
    <text evidence="3">Supercomplex made of cofactors A to E. Cofactors A and D function by capturing and stabilizing tubulin in a quasi-native conformation. Cofactor E binds to the cofactor D-tubulin complex; interaction with cofactor C then causes the release of tubulin polypeptides that are committed to the native state.</text>
</comment>
<dbReference type="SUPFAM" id="SSF46988">
    <property type="entry name" value="Tubulin chaperone cofactor A"/>
    <property type="match status" value="1"/>
</dbReference>